<accession>A0ABP6MYA6</accession>
<dbReference type="Proteomes" id="UP001501637">
    <property type="component" value="Unassembled WGS sequence"/>
</dbReference>
<protein>
    <submittedName>
        <fullName evidence="1">Uncharacterized protein</fullName>
    </submittedName>
</protein>
<reference evidence="2" key="1">
    <citation type="journal article" date="2019" name="Int. J. Syst. Evol. Microbiol.">
        <title>The Global Catalogue of Microorganisms (GCM) 10K type strain sequencing project: providing services to taxonomists for standard genome sequencing and annotation.</title>
        <authorList>
            <consortium name="The Broad Institute Genomics Platform"/>
            <consortium name="The Broad Institute Genome Sequencing Center for Infectious Disease"/>
            <person name="Wu L."/>
            <person name="Ma J."/>
        </authorList>
    </citation>
    <scope>NUCLEOTIDE SEQUENCE [LARGE SCALE GENOMIC DNA]</scope>
    <source>
        <strain evidence="2">JCM 9092</strain>
    </source>
</reference>
<proteinExistence type="predicted"/>
<evidence type="ECO:0000313" key="1">
    <source>
        <dbReference type="EMBL" id="GAA3130327.1"/>
    </source>
</evidence>
<name>A0ABP6MYA6_9ACTN</name>
<dbReference type="EMBL" id="BAAAUG010000123">
    <property type="protein sequence ID" value="GAA3130327.1"/>
    <property type="molecule type" value="Genomic_DNA"/>
</dbReference>
<gene>
    <name evidence="1" type="ORF">GCM10010449_59260</name>
</gene>
<comment type="caution">
    <text evidence="1">The sequence shown here is derived from an EMBL/GenBank/DDBJ whole genome shotgun (WGS) entry which is preliminary data.</text>
</comment>
<organism evidence="1 2">
    <name type="scientific">Streptomyces rectiviolaceus</name>
    <dbReference type="NCBI Taxonomy" id="332591"/>
    <lineage>
        <taxon>Bacteria</taxon>
        <taxon>Bacillati</taxon>
        <taxon>Actinomycetota</taxon>
        <taxon>Actinomycetes</taxon>
        <taxon>Kitasatosporales</taxon>
        <taxon>Streptomycetaceae</taxon>
        <taxon>Streptomyces</taxon>
    </lineage>
</organism>
<keyword evidence="2" id="KW-1185">Reference proteome</keyword>
<evidence type="ECO:0000313" key="2">
    <source>
        <dbReference type="Proteomes" id="UP001501637"/>
    </source>
</evidence>
<sequence length="88" mass="9728">MRTLEQPLIAQLPQVTAHGGLRDPEEPGQLRHVRAALGSDMLKYPRLAVASQHWASIVRGGRYEQGPAELVRVSARVRQVLLSPLLLT</sequence>